<gene>
    <name evidence="4" type="ORF">ATK78_3416</name>
</gene>
<dbReference type="SUPFAM" id="SSF51735">
    <property type="entry name" value="NAD(P)-binding Rossmann-fold domains"/>
    <property type="match status" value="1"/>
</dbReference>
<evidence type="ECO:0000313" key="4">
    <source>
        <dbReference type="EMBL" id="TDQ08895.1"/>
    </source>
</evidence>
<dbReference type="PANTHER" id="PTHR43976">
    <property type="entry name" value="SHORT CHAIN DEHYDROGENASE"/>
    <property type="match status" value="1"/>
</dbReference>
<dbReference type="PANTHER" id="PTHR43976:SF16">
    <property type="entry name" value="SHORT-CHAIN DEHYDROGENASE_REDUCTASE FAMILY PROTEIN"/>
    <property type="match status" value="1"/>
</dbReference>
<evidence type="ECO:0000256" key="2">
    <source>
        <dbReference type="ARBA" id="ARBA00023002"/>
    </source>
</evidence>
<dbReference type="NCBIfam" id="NF004824">
    <property type="entry name" value="PRK06180.1"/>
    <property type="match status" value="1"/>
</dbReference>
<proteinExistence type="inferred from homology"/>
<dbReference type="CDD" id="cd05374">
    <property type="entry name" value="17beta-HSD-like_SDR_c"/>
    <property type="match status" value="1"/>
</dbReference>
<dbReference type="InterPro" id="IPR002347">
    <property type="entry name" value="SDR_fam"/>
</dbReference>
<evidence type="ECO:0000256" key="1">
    <source>
        <dbReference type="ARBA" id="ARBA00006484"/>
    </source>
</evidence>
<dbReference type="PRINTS" id="PR00081">
    <property type="entry name" value="GDHRDH"/>
</dbReference>
<evidence type="ECO:0000313" key="5">
    <source>
        <dbReference type="Proteomes" id="UP000295620"/>
    </source>
</evidence>
<protein>
    <submittedName>
        <fullName evidence="4">NADP-dependent 3-hydroxy acid dehydrogenase YdfG</fullName>
    </submittedName>
</protein>
<keyword evidence="5" id="KW-1185">Reference proteome</keyword>
<dbReference type="AlphaFoldDB" id="A0A4R6STU9"/>
<dbReference type="EMBL" id="SNYC01000005">
    <property type="protein sequence ID" value="TDQ08895.1"/>
    <property type="molecule type" value="Genomic_DNA"/>
</dbReference>
<organism evidence="4 5">
    <name type="scientific">Pedobacter metabolipauper</name>
    <dbReference type="NCBI Taxonomy" id="425513"/>
    <lineage>
        <taxon>Bacteria</taxon>
        <taxon>Pseudomonadati</taxon>
        <taxon>Bacteroidota</taxon>
        <taxon>Sphingobacteriia</taxon>
        <taxon>Sphingobacteriales</taxon>
        <taxon>Sphingobacteriaceae</taxon>
        <taxon>Pedobacter</taxon>
    </lineage>
</organism>
<accession>A0A4R6STU9</accession>
<sequence length="291" mass="31515">MLVSLYHKFKNMENQRKTWFITGCSQGIGLILAKQLLAEGYNVAATARNLDALKKAIGVSSPQFLPLQVDLVNEESVRSAVASAVAHFKSIDFLVNNAGYGLIGGIEESSNEEVQASFDINVFGLLNVTRSVLPHMRAAKSGHIFNMSTVFGLIAGAGWGIYCGTKFAVEGMSEALAQEVKPFGINVTIIEPGYVRTNFLSSGSIANPKNPIAEYGAIAEEIRKHKEDVPGNQPGDPQKIAEVIISLSKVSEPPLRILLGSDALQFANYKIQMLQNGIETNKQITLSTDFK</sequence>
<evidence type="ECO:0000256" key="3">
    <source>
        <dbReference type="RuleBase" id="RU000363"/>
    </source>
</evidence>
<comment type="caution">
    <text evidence="4">The sequence shown here is derived from an EMBL/GenBank/DDBJ whole genome shotgun (WGS) entry which is preliminary data.</text>
</comment>
<reference evidence="4 5" key="1">
    <citation type="submission" date="2019-03" db="EMBL/GenBank/DDBJ databases">
        <title>Genomic Encyclopedia of Archaeal and Bacterial Type Strains, Phase II (KMG-II): from individual species to whole genera.</title>
        <authorList>
            <person name="Goeker M."/>
        </authorList>
    </citation>
    <scope>NUCLEOTIDE SEQUENCE [LARGE SCALE GENOMIC DNA]</scope>
    <source>
        <strain evidence="4 5">DSM 19035</strain>
    </source>
</reference>
<dbReference type="InterPro" id="IPR051911">
    <property type="entry name" value="SDR_oxidoreductase"/>
</dbReference>
<dbReference type="Gene3D" id="3.40.50.720">
    <property type="entry name" value="NAD(P)-binding Rossmann-like Domain"/>
    <property type="match status" value="1"/>
</dbReference>
<dbReference type="Pfam" id="PF00106">
    <property type="entry name" value="adh_short"/>
    <property type="match status" value="1"/>
</dbReference>
<dbReference type="Proteomes" id="UP000295620">
    <property type="component" value="Unassembled WGS sequence"/>
</dbReference>
<dbReference type="PRINTS" id="PR00080">
    <property type="entry name" value="SDRFAMILY"/>
</dbReference>
<dbReference type="InterPro" id="IPR036291">
    <property type="entry name" value="NAD(P)-bd_dom_sf"/>
</dbReference>
<comment type="similarity">
    <text evidence="1 3">Belongs to the short-chain dehydrogenases/reductases (SDR) family.</text>
</comment>
<name>A0A4R6STU9_9SPHI</name>
<dbReference type="GO" id="GO:0016491">
    <property type="term" value="F:oxidoreductase activity"/>
    <property type="evidence" value="ECO:0007669"/>
    <property type="project" value="UniProtKB-KW"/>
</dbReference>
<keyword evidence="2" id="KW-0560">Oxidoreductase</keyword>